<feature type="region of interest" description="Disordered" evidence="1">
    <location>
        <begin position="392"/>
        <end position="416"/>
    </location>
</feature>
<dbReference type="Pfam" id="PF06898">
    <property type="entry name" value="YqfD"/>
    <property type="match status" value="1"/>
</dbReference>
<feature type="transmembrane region" description="Helical" evidence="2">
    <location>
        <begin position="89"/>
        <end position="110"/>
    </location>
</feature>
<keyword evidence="2" id="KW-1133">Transmembrane helix</keyword>
<keyword evidence="2" id="KW-0472">Membrane</keyword>
<evidence type="ECO:0000313" key="5">
    <source>
        <dbReference type="Proteomes" id="UP000669239"/>
    </source>
</evidence>
<sequence length="416" mass="48734">MIVWLLHNWKGYVRLRLHGYSPERFLNLCNARGLEVWELMCNRDGDYEFYMTVEGYRRVKPLVRKAQVRLHIIGRFGIPFFIYRYRKRWYFGAGLAAFFLVLYVMSLFIWDIQFDGNYRYTYDTLIRYLDSQDIDYGMLKSRINCEDLEASIRTSFPEITWVSARVSGTRLLIHIKENEVLSIVPEKDETPCDIVADRSGTITSMVVRQGIAQVSVGDEVEEGQVLVSGRVPIIGDSEEEINAYLVHADADVVARTSREYEKTFPMLHRERAETGRRRRGWYLKAGRWSFTCLLPVRGQGEWDYAMEEQQLRLFSNFYLPVYIGDIRGKEMVSYESNYTKEELEHISKAINYQFVKNLEEKGVQILENNDRIETSVSQCRLRGELVTQESIVRTQPMSKSMTEPDTQPTTEPEETR</sequence>
<evidence type="ECO:0000256" key="1">
    <source>
        <dbReference type="SAM" id="MobiDB-lite"/>
    </source>
</evidence>
<dbReference type="EMBL" id="JAKNGE010000005">
    <property type="protein sequence ID" value="MCG4744876.1"/>
    <property type="molecule type" value="Genomic_DNA"/>
</dbReference>
<accession>A0AAX1SMY0</accession>
<keyword evidence="5" id="KW-1185">Reference proteome</keyword>
<evidence type="ECO:0000256" key="2">
    <source>
        <dbReference type="SAM" id="Phobius"/>
    </source>
</evidence>
<organism evidence="3 6">
    <name type="scientific">Enterocloster aldenensis</name>
    <dbReference type="NCBI Taxonomy" id="358742"/>
    <lineage>
        <taxon>Bacteria</taxon>
        <taxon>Bacillati</taxon>
        <taxon>Bacillota</taxon>
        <taxon>Clostridia</taxon>
        <taxon>Lachnospirales</taxon>
        <taxon>Lachnospiraceae</taxon>
        <taxon>Enterocloster</taxon>
    </lineage>
</organism>
<dbReference type="Proteomes" id="UP001299608">
    <property type="component" value="Unassembled WGS sequence"/>
</dbReference>
<evidence type="ECO:0000313" key="6">
    <source>
        <dbReference type="Proteomes" id="UP001299608"/>
    </source>
</evidence>
<evidence type="ECO:0000313" key="3">
    <source>
        <dbReference type="EMBL" id="MCG4744876.1"/>
    </source>
</evidence>
<dbReference type="AlphaFoldDB" id="A0AAX1SMY0"/>
<reference evidence="3" key="3">
    <citation type="submission" date="2022-01" db="EMBL/GenBank/DDBJ databases">
        <title>Collection of gut derived symbiotic bacterial strains cultured from healthy donors.</title>
        <authorList>
            <person name="Lin H."/>
            <person name="Kohout C."/>
            <person name="Waligurski E."/>
            <person name="Pamer E.G."/>
        </authorList>
    </citation>
    <scope>NUCLEOTIDE SEQUENCE</scope>
    <source>
        <strain evidence="3">DFI.6.55</strain>
    </source>
</reference>
<reference evidence="4 5" key="1">
    <citation type="journal article" date="2020" name="Cell Host Microbe">
        <title>Functional and Genomic Variation between Human-Derived Isolates of Lachnospiraceae Reveals Inter- and Intra-Species Diversity.</title>
        <authorList>
            <person name="Sorbara M.T."/>
            <person name="Littmann E.R."/>
            <person name="Fontana E."/>
            <person name="Moody T.U."/>
            <person name="Kohout C.E."/>
            <person name="Gjonbalaj M."/>
            <person name="Eaton V."/>
            <person name="Seok R."/>
            <person name="Leiner I.M."/>
            <person name="Pamer E.G."/>
        </authorList>
    </citation>
    <scope>NUCLEOTIDE SEQUENCE [LARGE SCALE GENOMIC DNA]</scope>
    <source>
        <strain evidence="4 5">MSK.1.17</strain>
    </source>
</reference>
<evidence type="ECO:0000313" key="4">
    <source>
        <dbReference type="EMBL" id="NSJ50696.1"/>
    </source>
</evidence>
<dbReference type="EMBL" id="JAAITT010000029">
    <property type="protein sequence ID" value="NSJ50696.1"/>
    <property type="molecule type" value="Genomic_DNA"/>
</dbReference>
<reference evidence="4" key="2">
    <citation type="submission" date="2020-02" db="EMBL/GenBank/DDBJ databases">
        <authorList>
            <person name="Littmann E."/>
            <person name="Sorbara M."/>
        </authorList>
    </citation>
    <scope>NUCLEOTIDE SEQUENCE</scope>
    <source>
        <strain evidence="4">MSK.1.17</strain>
    </source>
</reference>
<keyword evidence="2" id="KW-0812">Transmembrane</keyword>
<gene>
    <name evidence="4" type="ORF">G5B36_18580</name>
    <name evidence="3" type="ORF">L0N08_05575</name>
</gene>
<name>A0AAX1SMY0_9FIRM</name>
<dbReference type="InterPro" id="IPR010690">
    <property type="entry name" value="YqfD"/>
</dbReference>
<dbReference type="RefSeq" id="WP_117558364.1">
    <property type="nucleotide sequence ID" value="NZ_JAAITT010000029.1"/>
</dbReference>
<comment type="caution">
    <text evidence="3">The sequence shown here is derived from an EMBL/GenBank/DDBJ whole genome shotgun (WGS) entry which is preliminary data.</text>
</comment>
<proteinExistence type="predicted"/>
<dbReference type="Proteomes" id="UP000669239">
    <property type="component" value="Unassembled WGS sequence"/>
</dbReference>
<feature type="compositionally biased region" description="Polar residues" evidence="1">
    <location>
        <begin position="392"/>
        <end position="401"/>
    </location>
</feature>
<protein>
    <submittedName>
        <fullName evidence="3">Sporulation protein YqfD</fullName>
    </submittedName>
</protein>